<name>A0A1D3DB61_9EIME</name>
<protein>
    <submittedName>
        <fullName evidence="1">Uncharacterized protein</fullName>
    </submittedName>
</protein>
<gene>
    <name evidence="1" type="ORF">cyc_08582</name>
</gene>
<evidence type="ECO:0000313" key="2">
    <source>
        <dbReference type="Proteomes" id="UP000095192"/>
    </source>
</evidence>
<keyword evidence="2" id="KW-1185">Reference proteome</keyword>
<dbReference type="EMBL" id="JROU02000017">
    <property type="protein sequence ID" value="OEH80665.1"/>
    <property type="molecule type" value="Genomic_DNA"/>
</dbReference>
<accession>A0A1D3DB61</accession>
<sequence length="279" mass="30941">MCCCFCPSLPCLPRSASSISVDPLRFVQEGCCLSSFFERIVVLTGSQTVAWHWGGGDPVEELVLQRRGDTPLTLKILFFLKHRLPTFGVFGSDVQTFGLPDLPELLRQHLLPPTPVVITHNLRLSGDWLESEHTYDFSLDCIDTTCSGSSNCSAISSAATACCVLGLESWLAAPHQHALSPAQQQKQLALNAEMDTLDSQLTLLLQQIHQRVAQMQLYSALAKDPKEFILKQLESCVPDHQRLLADESCLFEYQDSQRRASFYAKVDDAKCTEMPPLAA</sequence>
<dbReference type="VEuPathDB" id="ToxoDB:cyc_08582"/>
<dbReference type="VEuPathDB" id="ToxoDB:LOC34624264"/>
<dbReference type="Proteomes" id="UP000095192">
    <property type="component" value="Unassembled WGS sequence"/>
</dbReference>
<comment type="caution">
    <text evidence="1">The sequence shown here is derived from an EMBL/GenBank/DDBJ whole genome shotgun (WGS) entry which is preliminary data.</text>
</comment>
<proteinExistence type="predicted"/>
<dbReference type="AlphaFoldDB" id="A0A1D3DB61"/>
<dbReference type="InParanoid" id="A0A1D3DB61"/>
<reference evidence="1 2" key="1">
    <citation type="journal article" date="2016" name="BMC Genomics">
        <title>Comparative genomics reveals Cyclospora cayetanensis possesses coccidia-like metabolism and invasion components but unique surface antigens.</title>
        <authorList>
            <person name="Liu S."/>
            <person name="Wang L."/>
            <person name="Zheng H."/>
            <person name="Xu Z."/>
            <person name="Roellig D.M."/>
            <person name="Li N."/>
            <person name="Frace M.A."/>
            <person name="Tang K."/>
            <person name="Arrowood M.J."/>
            <person name="Moss D.M."/>
            <person name="Zhang L."/>
            <person name="Feng Y."/>
            <person name="Xiao L."/>
        </authorList>
    </citation>
    <scope>NUCLEOTIDE SEQUENCE [LARGE SCALE GENOMIC DNA]</scope>
    <source>
        <strain evidence="1 2">CHN_HEN01</strain>
    </source>
</reference>
<organism evidence="1 2">
    <name type="scientific">Cyclospora cayetanensis</name>
    <dbReference type="NCBI Taxonomy" id="88456"/>
    <lineage>
        <taxon>Eukaryota</taxon>
        <taxon>Sar</taxon>
        <taxon>Alveolata</taxon>
        <taxon>Apicomplexa</taxon>
        <taxon>Conoidasida</taxon>
        <taxon>Coccidia</taxon>
        <taxon>Eucoccidiorida</taxon>
        <taxon>Eimeriorina</taxon>
        <taxon>Eimeriidae</taxon>
        <taxon>Cyclospora</taxon>
    </lineage>
</organism>
<evidence type="ECO:0000313" key="1">
    <source>
        <dbReference type="EMBL" id="OEH80665.1"/>
    </source>
</evidence>